<sequence length="169" mass="18760">MPILGATPTQDYNPSPRLPWNYSKITQLFRATSSRTLPEGSSVSEVLFDVEDFEPLHGFLGARDYSDDFHESVPGERIEAMARMAYSWVDGDRSNAARRRRTDSRPTAVRSQSSLNTAVGARTGAGSDEQSNKKDQSIADVLELEVEMDCFDQVGDAELFSEMESTNGR</sequence>
<name>A0A423W879_9PEZI</name>
<feature type="region of interest" description="Disordered" evidence="1">
    <location>
        <begin position="93"/>
        <end position="138"/>
    </location>
</feature>
<evidence type="ECO:0000256" key="1">
    <source>
        <dbReference type="SAM" id="MobiDB-lite"/>
    </source>
</evidence>
<reference evidence="2 3" key="1">
    <citation type="submission" date="2015-09" db="EMBL/GenBank/DDBJ databases">
        <title>Host preference determinants of Valsa canker pathogens revealed by comparative genomics.</title>
        <authorList>
            <person name="Yin Z."/>
            <person name="Huang L."/>
        </authorList>
    </citation>
    <scope>NUCLEOTIDE SEQUENCE [LARGE SCALE GENOMIC DNA]</scope>
    <source>
        <strain evidence="2 3">03-1</strain>
    </source>
</reference>
<dbReference type="STRING" id="356882.A0A423W879"/>
<organism evidence="2 3">
    <name type="scientific">Cytospora schulzeri</name>
    <dbReference type="NCBI Taxonomy" id="448051"/>
    <lineage>
        <taxon>Eukaryota</taxon>
        <taxon>Fungi</taxon>
        <taxon>Dikarya</taxon>
        <taxon>Ascomycota</taxon>
        <taxon>Pezizomycotina</taxon>
        <taxon>Sordariomycetes</taxon>
        <taxon>Sordariomycetidae</taxon>
        <taxon>Diaporthales</taxon>
        <taxon>Cytosporaceae</taxon>
        <taxon>Cytospora</taxon>
    </lineage>
</organism>
<evidence type="ECO:0000313" key="3">
    <source>
        <dbReference type="Proteomes" id="UP000283895"/>
    </source>
</evidence>
<comment type="caution">
    <text evidence="2">The sequence shown here is derived from an EMBL/GenBank/DDBJ whole genome shotgun (WGS) entry which is preliminary data.</text>
</comment>
<dbReference type="OrthoDB" id="10429165at2759"/>
<gene>
    <name evidence="2" type="ORF">VMCG_06420</name>
</gene>
<protein>
    <submittedName>
        <fullName evidence="2">Uncharacterized protein</fullName>
    </submittedName>
</protein>
<keyword evidence="3" id="KW-1185">Reference proteome</keyword>
<dbReference type="EMBL" id="LKEA01000023">
    <property type="protein sequence ID" value="ROV99506.1"/>
    <property type="molecule type" value="Genomic_DNA"/>
</dbReference>
<accession>A0A423W879</accession>
<dbReference type="Proteomes" id="UP000283895">
    <property type="component" value="Unassembled WGS sequence"/>
</dbReference>
<proteinExistence type="predicted"/>
<evidence type="ECO:0000313" key="2">
    <source>
        <dbReference type="EMBL" id="ROV99506.1"/>
    </source>
</evidence>
<dbReference type="AlphaFoldDB" id="A0A423W879"/>